<dbReference type="Proteomes" id="UP001521785">
    <property type="component" value="Unassembled WGS sequence"/>
</dbReference>
<evidence type="ECO:0000313" key="3">
    <source>
        <dbReference type="Proteomes" id="UP001521785"/>
    </source>
</evidence>
<name>A0ABR3S919_9PLEO</name>
<reference evidence="2 3" key="1">
    <citation type="submission" date="2024-02" db="EMBL/GenBank/DDBJ databases">
        <title>De novo assembly and annotation of 12 fungi associated with fruit tree decline syndrome in Ontario, Canada.</title>
        <authorList>
            <person name="Sulman M."/>
            <person name="Ellouze W."/>
            <person name="Ilyukhin E."/>
        </authorList>
    </citation>
    <scope>NUCLEOTIDE SEQUENCE [LARGE SCALE GENOMIC DNA]</scope>
    <source>
        <strain evidence="2 3">M42-189</strain>
    </source>
</reference>
<feature type="compositionally biased region" description="Polar residues" evidence="1">
    <location>
        <begin position="195"/>
        <end position="204"/>
    </location>
</feature>
<keyword evidence="3" id="KW-1185">Reference proteome</keyword>
<dbReference type="PRINTS" id="PR01217">
    <property type="entry name" value="PRICHEXTENSN"/>
</dbReference>
<organism evidence="2 3">
    <name type="scientific">Paraconiothyrium brasiliense</name>
    <dbReference type="NCBI Taxonomy" id="300254"/>
    <lineage>
        <taxon>Eukaryota</taxon>
        <taxon>Fungi</taxon>
        <taxon>Dikarya</taxon>
        <taxon>Ascomycota</taxon>
        <taxon>Pezizomycotina</taxon>
        <taxon>Dothideomycetes</taxon>
        <taxon>Pleosporomycetidae</taxon>
        <taxon>Pleosporales</taxon>
        <taxon>Massarineae</taxon>
        <taxon>Didymosphaeriaceae</taxon>
        <taxon>Paraconiothyrium</taxon>
    </lineage>
</organism>
<dbReference type="EMBL" id="JAKJXO020000001">
    <property type="protein sequence ID" value="KAL1612993.1"/>
    <property type="molecule type" value="Genomic_DNA"/>
</dbReference>
<evidence type="ECO:0000313" key="2">
    <source>
        <dbReference type="EMBL" id="KAL1612993.1"/>
    </source>
</evidence>
<feature type="compositionally biased region" description="Acidic residues" evidence="1">
    <location>
        <begin position="1"/>
        <end position="16"/>
    </location>
</feature>
<feature type="compositionally biased region" description="Low complexity" evidence="1">
    <location>
        <begin position="129"/>
        <end position="138"/>
    </location>
</feature>
<feature type="region of interest" description="Disordered" evidence="1">
    <location>
        <begin position="1"/>
        <end position="138"/>
    </location>
</feature>
<feature type="compositionally biased region" description="Polar residues" evidence="1">
    <location>
        <begin position="63"/>
        <end position="75"/>
    </location>
</feature>
<accession>A0ABR3S919</accession>
<protein>
    <submittedName>
        <fullName evidence="2">Uncharacterized protein</fullName>
    </submittedName>
</protein>
<feature type="region of interest" description="Disordered" evidence="1">
    <location>
        <begin position="156"/>
        <end position="204"/>
    </location>
</feature>
<evidence type="ECO:0000256" key="1">
    <source>
        <dbReference type="SAM" id="MobiDB-lite"/>
    </source>
</evidence>
<proteinExistence type="predicted"/>
<feature type="compositionally biased region" description="Polar residues" evidence="1">
    <location>
        <begin position="100"/>
        <end position="123"/>
    </location>
</feature>
<feature type="compositionally biased region" description="Acidic residues" evidence="1">
    <location>
        <begin position="45"/>
        <end position="56"/>
    </location>
</feature>
<comment type="caution">
    <text evidence="2">The sequence shown here is derived from an EMBL/GenBank/DDBJ whole genome shotgun (WGS) entry which is preliminary data.</text>
</comment>
<gene>
    <name evidence="2" type="ORF">SLS60_001224</name>
</gene>
<sequence length="467" mass="50739">MTTDDPEDTEDPEEPEYPTPTPSDEISLGQPSATVSWDGPSVPTEDPEPEDPEDPEYPQPSPTNIISLQPPSFSVSWDGPQPPKTSRKPWPPRPSHKTSTKGFVSASVSWNKRQNSPSYSISWDPQPPKTTSKPSWWPWWPPAYTSTNGYVSASVSWGKRQEDEQPEPTNFPGIPEEPEEPKNPISFPAPPAFTPPNSVGIQSPQVSFSWGKREEAATAPSYGLSKPTASVWVPKPPKTTTKAWISWGKRQEGDDPTEVFPPAPTPSDQITLVEPTLSISWGKRQEDDGPTEVFPPAPTPSDQITLVNPTPSISWVKRDAIAQLPTYGLGFPTFSFGLPPVAPSSAYIRGGKRDDDKHHTTFVTHTRPILTTTEYIPTSAPSACPTVTKTIVPPCVPPTCPHNFVSCKVGGAQAVEVREIEKTIVTVTTVAKPSWKPTATVSVCTTSTATINIGCPTYTCVPWGDCA</sequence>